<feature type="transmembrane region" description="Helical" evidence="6">
    <location>
        <begin position="167"/>
        <end position="186"/>
    </location>
</feature>
<feature type="transmembrane region" description="Helical" evidence="6">
    <location>
        <begin position="363"/>
        <end position="391"/>
    </location>
</feature>
<reference evidence="8 9" key="1">
    <citation type="submission" date="2020-07" db="EMBL/GenBank/DDBJ databases">
        <title>Genomic Encyclopedia of Type Strains, Phase IV (KMG-IV): sequencing the most valuable type-strain genomes for metagenomic binning, comparative biology and taxonomic classification.</title>
        <authorList>
            <person name="Goeker M."/>
        </authorList>
    </citation>
    <scope>NUCLEOTIDE SEQUENCE [LARGE SCALE GENOMIC DNA]</scope>
    <source>
        <strain evidence="8 9">DSM 45533</strain>
    </source>
</reference>
<sequence length="481" mass="48942">MVHAAPRSRSTGGIIGVLAVAGIVAALSQTLVTPLISTLPQILDTNAADASWVITITLLVGAIATPVNGKLGDLYGKRRMMLISTVPLVAGSVICAMATTLTPMIIGRGLQGLGMGVVPLGISAMRDVVPPQRLGAAIALMSSSLGIGGALGLPIASAVAQYASWRVLFWVVAALTAAVAVLIWLVVPAVPGRAHGRLDIPGTLGLAVALVCLLLGISKGADWGWGSATTLGLLGASVVILLVWGWWELRAADPLVDLRTTARRQVLLTNVSSIFVGVAMYAQTLVFMQILQLPEATGYGLGQTMLAAGLWLAPSGLMMMAVSPLGAKLSDRRGPKTTLAAGSLVLALGYGTAFVLMDHAWGVMIAACVGTVGVGLAYGAMPALIMGAVPLSETASANGFNTLMRSIGTTTSAAVIGVVLSHLTIDLGGHTLPSESGFQVSLMIGGGVALVAALVAVALPGPRTRREARAVLADDLVPETA</sequence>
<dbReference type="Gene3D" id="1.20.1250.20">
    <property type="entry name" value="MFS general substrate transporter like domains"/>
    <property type="match status" value="1"/>
</dbReference>
<feature type="transmembrane region" description="Helical" evidence="6">
    <location>
        <begin position="52"/>
        <end position="69"/>
    </location>
</feature>
<evidence type="ECO:0000313" key="8">
    <source>
        <dbReference type="EMBL" id="MBA2896546.1"/>
    </source>
</evidence>
<accession>A0A7W0HV86</accession>
<feature type="transmembrane region" description="Helical" evidence="6">
    <location>
        <begin position="308"/>
        <end position="327"/>
    </location>
</feature>
<evidence type="ECO:0000256" key="3">
    <source>
        <dbReference type="ARBA" id="ARBA00022692"/>
    </source>
</evidence>
<protein>
    <submittedName>
        <fullName evidence="8">MFS family permease</fullName>
    </submittedName>
</protein>
<keyword evidence="4 6" id="KW-1133">Transmembrane helix</keyword>
<organism evidence="8 9">
    <name type="scientific">Nonomuraea soli</name>
    <dbReference type="NCBI Taxonomy" id="1032476"/>
    <lineage>
        <taxon>Bacteria</taxon>
        <taxon>Bacillati</taxon>
        <taxon>Actinomycetota</taxon>
        <taxon>Actinomycetes</taxon>
        <taxon>Streptosporangiales</taxon>
        <taxon>Streptosporangiaceae</taxon>
        <taxon>Nonomuraea</taxon>
    </lineage>
</organism>
<feature type="transmembrane region" description="Helical" evidence="6">
    <location>
        <begin position="339"/>
        <end position="357"/>
    </location>
</feature>
<keyword evidence="3 6" id="KW-0812">Transmembrane</keyword>
<dbReference type="CDD" id="cd17504">
    <property type="entry name" value="MFS_MMR_MDR_like"/>
    <property type="match status" value="1"/>
</dbReference>
<feature type="transmembrane region" description="Helical" evidence="6">
    <location>
        <begin position="267"/>
        <end position="288"/>
    </location>
</feature>
<evidence type="ECO:0000256" key="2">
    <source>
        <dbReference type="ARBA" id="ARBA00022448"/>
    </source>
</evidence>
<dbReference type="InterPro" id="IPR036259">
    <property type="entry name" value="MFS_trans_sf"/>
</dbReference>
<gene>
    <name evidence="8" type="ORF">HNR30_007937</name>
</gene>
<feature type="domain" description="Major facilitator superfamily (MFS) profile" evidence="7">
    <location>
        <begin position="14"/>
        <end position="464"/>
    </location>
</feature>
<comment type="subcellular location">
    <subcellularLocation>
        <location evidence="1">Cell membrane</location>
        <topology evidence="1">Multi-pass membrane protein</topology>
    </subcellularLocation>
</comment>
<evidence type="ECO:0000256" key="5">
    <source>
        <dbReference type="ARBA" id="ARBA00023136"/>
    </source>
</evidence>
<dbReference type="InterPro" id="IPR020846">
    <property type="entry name" value="MFS_dom"/>
</dbReference>
<feature type="transmembrane region" description="Helical" evidence="6">
    <location>
        <begin position="223"/>
        <end position="247"/>
    </location>
</feature>
<feature type="transmembrane region" description="Helical" evidence="6">
    <location>
        <begin position="437"/>
        <end position="459"/>
    </location>
</feature>
<dbReference type="EMBL" id="JACDUR010000009">
    <property type="protein sequence ID" value="MBA2896546.1"/>
    <property type="molecule type" value="Genomic_DNA"/>
</dbReference>
<dbReference type="Gene3D" id="1.20.1720.10">
    <property type="entry name" value="Multidrug resistance protein D"/>
    <property type="match status" value="1"/>
</dbReference>
<dbReference type="Pfam" id="PF07690">
    <property type="entry name" value="MFS_1"/>
    <property type="match status" value="1"/>
</dbReference>
<evidence type="ECO:0000259" key="7">
    <source>
        <dbReference type="PROSITE" id="PS50850"/>
    </source>
</evidence>
<keyword evidence="5 6" id="KW-0472">Membrane</keyword>
<evidence type="ECO:0000256" key="1">
    <source>
        <dbReference type="ARBA" id="ARBA00004651"/>
    </source>
</evidence>
<feature type="transmembrane region" description="Helical" evidence="6">
    <location>
        <begin position="134"/>
        <end position="155"/>
    </location>
</feature>
<evidence type="ECO:0000256" key="4">
    <source>
        <dbReference type="ARBA" id="ARBA00022989"/>
    </source>
</evidence>
<dbReference type="GO" id="GO:0022857">
    <property type="term" value="F:transmembrane transporter activity"/>
    <property type="evidence" value="ECO:0007669"/>
    <property type="project" value="InterPro"/>
</dbReference>
<evidence type="ECO:0000256" key="6">
    <source>
        <dbReference type="SAM" id="Phobius"/>
    </source>
</evidence>
<dbReference type="InterPro" id="IPR011701">
    <property type="entry name" value="MFS"/>
</dbReference>
<feature type="transmembrane region" description="Helical" evidence="6">
    <location>
        <begin position="403"/>
        <end position="425"/>
    </location>
</feature>
<dbReference type="SUPFAM" id="SSF103473">
    <property type="entry name" value="MFS general substrate transporter"/>
    <property type="match status" value="1"/>
</dbReference>
<name>A0A7W0HV86_9ACTN</name>
<dbReference type="PANTHER" id="PTHR42718:SF9">
    <property type="entry name" value="MAJOR FACILITATOR SUPERFAMILY MULTIDRUG TRANSPORTER MFSC"/>
    <property type="match status" value="1"/>
</dbReference>
<proteinExistence type="predicted"/>
<dbReference type="GO" id="GO:0005886">
    <property type="term" value="C:plasma membrane"/>
    <property type="evidence" value="ECO:0007669"/>
    <property type="project" value="UniProtKB-SubCell"/>
</dbReference>
<feature type="transmembrane region" description="Helical" evidence="6">
    <location>
        <begin position="81"/>
        <end position="99"/>
    </location>
</feature>
<dbReference type="PANTHER" id="PTHR42718">
    <property type="entry name" value="MAJOR FACILITATOR SUPERFAMILY MULTIDRUG TRANSPORTER MFSC"/>
    <property type="match status" value="1"/>
</dbReference>
<feature type="transmembrane region" description="Helical" evidence="6">
    <location>
        <begin position="12"/>
        <end position="32"/>
    </location>
</feature>
<keyword evidence="9" id="KW-1185">Reference proteome</keyword>
<comment type="caution">
    <text evidence="8">The sequence shown here is derived from an EMBL/GenBank/DDBJ whole genome shotgun (WGS) entry which is preliminary data.</text>
</comment>
<evidence type="ECO:0000313" key="9">
    <source>
        <dbReference type="Proteomes" id="UP000530928"/>
    </source>
</evidence>
<dbReference type="PROSITE" id="PS50850">
    <property type="entry name" value="MFS"/>
    <property type="match status" value="1"/>
</dbReference>
<keyword evidence="2" id="KW-0813">Transport</keyword>
<dbReference type="RefSeq" id="WP_181615278.1">
    <property type="nucleotide sequence ID" value="NZ_BAABAM010000004.1"/>
</dbReference>
<dbReference type="Proteomes" id="UP000530928">
    <property type="component" value="Unassembled WGS sequence"/>
</dbReference>
<dbReference type="AlphaFoldDB" id="A0A7W0HV86"/>